<evidence type="ECO:0000313" key="3">
    <source>
        <dbReference type="EMBL" id="PJA34141.1"/>
    </source>
</evidence>
<keyword evidence="2" id="KW-1133">Transmembrane helix</keyword>
<dbReference type="AlphaFoldDB" id="A0A2M7WV15"/>
<comment type="caution">
    <text evidence="3">The sequence shown here is derived from an EMBL/GenBank/DDBJ whole genome shotgun (WGS) entry which is preliminary data.</text>
</comment>
<feature type="compositionally biased region" description="Polar residues" evidence="1">
    <location>
        <begin position="67"/>
        <end position="91"/>
    </location>
</feature>
<dbReference type="EMBL" id="PFXE01000011">
    <property type="protein sequence ID" value="PJA34141.1"/>
    <property type="molecule type" value="Genomic_DNA"/>
</dbReference>
<keyword evidence="2" id="KW-0472">Membrane</keyword>
<proteinExistence type="predicted"/>
<feature type="transmembrane region" description="Helical" evidence="2">
    <location>
        <begin position="31"/>
        <end position="47"/>
    </location>
</feature>
<evidence type="ECO:0000256" key="1">
    <source>
        <dbReference type="SAM" id="MobiDB-lite"/>
    </source>
</evidence>
<evidence type="ECO:0000256" key="2">
    <source>
        <dbReference type="SAM" id="Phobius"/>
    </source>
</evidence>
<dbReference type="Proteomes" id="UP000231487">
    <property type="component" value="Unassembled WGS sequence"/>
</dbReference>
<reference evidence="4" key="1">
    <citation type="submission" date="2017-09" db="EMBL/GenBank/DDBJ databases">
        <title>Depth-based differentiation of microbial function through sediment-hosted aquifers and enrichment of novel symbionts in the deep terrestrial subsurface.</title>
        <authorList>
            <person name="Probst A.J."/>
            <person name="Ladd B."/>
            <person name="Jarett J.K."/>
            <person name="Geller-Mcgrath D.E."/>
            <person name="Sieber C.M.K."/>
            <person name="Emerson J.B."/>
            <person name="Anantharaman K."/>
            <person name="Thomas B.C."/>
            <person name="Malmstrom R."/>
            <person name="Stieglmeier M."/>
            <person name="Klingl A."/>
            <person name="Woyke T."/>
            <person name="Ryan C.M."/>
            <person name="Banfield J.F."/>
        </authorList>
    </citation>
    <scope>NUCLEOTIDE SEQUENCE [LARGE SCALE GENOMIC DNA]</scope>
</reference>
<feature type="region of interest" description="Disordered" evidence="1">
    <location>
        <begin position="58"/>
        <end position="98"/>
    </location>
</feature>
<sequence length="98" mass="11006">MSKQRLELILGIILIITPSTGFPLSFKFFIVFAIGVAIVIISLLDAIKRRVGDFHHKKTSITRESEPVQSDRQGLNSISDPRFQSEQFTTQEEGEASK</sequence>
<protein>
    <submittedName>
        <fullName evidence="3">Uncharacterized protein</fullName>
    </submittedName>
</protein>
<evidence type="ECO:0000313" key="4">
    <source>
        <dbReference type="Proteomes" id="UP000231487"/>
    </source>
</evidence>
<gene>
    <name evidence="3" type="ORF">CO184_00535</name>
</gene>
<keyword evidence="2" id="KW-0812">Transmembrane</keyword>
<name>A0A2M7WV15_9BACT</name>
<accession>A0A2M7WV15</accession>
<organism evidence="3 4">
    <name type="scientific">Candidatus Zambryskibacteria bacterium CG_4_9_14_3_um_filter_40_16</name>
    <dbReference type="NCBI Taxonomy" id="1975111"/>
    <lineage>
        <taxon>Bacteria</taxon>
        <taxon>Candidatus Zambryskiibacteriota</taxon>
    </lineage>
</organism>